<dbReference type="Proteomes" id="UP001291623">
    <property type="component" value="Unassembled WGS sequence"/>
</dbReference>
<proteinExistence type="inferred from homology"/>
<comment type="caution">
    <text evidence="7">The sequence shown here is derived from an EMBL/GenBank/DDBJ whole genome shotgun (WGS) entry which is preliminary data.</text>
</comment>
<evidence type="ECO:0000256" key="1">
    <source>
        <dbReference type="ARBA" id="ARBA00004141"/>
    </source>
</evidence>
<dbReference type="AlphaFoldDB" id="A0AAE1UX72"/>
<keyword evidence="8" id="KW-1185">Reference proteome</keyword>
<sequence>MSSGNSGSGGNGAKKTEELHPHPVMEQLKNIQYCVNSPPPWGEALFLGFQHYILCLGNIVLIPSIIVPQMGGGNDEKAKVVQTLLFTSGVNTLLQSLFGTRLPLVVGGSYAYLIPITSIIQQANRLSVLQDPELRFMHTMRSIQGALIVTSGFQILLGFLGLWRNVVRLLSPLSVAPLVTLTGLGLYHIGFPLIAECIEVGIPQLIFMVVITQAIFHIVYRLPSPIDSLNVIIFLQYLPTYLKLKRSIGDRFAMLFSIAIVWFYAAILTWSGAYKNENEANCRTDSSGLISGSLCQPEYFMHQQDMEALHQCHLLSLAGVLAGWCGIGTMLNAFFGGVTGCTATAYGWLHTVSSVLDIHASCNQLTMIHRENAGLLAMTRVGSRRVVQISAGFMIFFSILGKFGAIFASIPASIMAATYCIFFGYISSSGLGFLQFCNLNSFRTKFILGFSLFLGFSLPQYFREHYLCSGSGPLHTHSRWFNDTMSVIFMSHATVAVAVSVFLDRTLPFSNDEARKDNGSHWWDKFVVYTKDVRSDEFYKLPCQLNRFFPPY</sequence>
<comment type="subcellular location">
    <subcellularLocation>
        <location evidence="1">Membrane</location>
        <topology evidence="1">Multi-pass membrane protein</topology>
    </subcellularLocation>
</comment>
<feature type="transmembrane region" description="Helical" evidence="6">
    <location>
        <begin position="104"/>
        <end position="124"/>
    </location>
</feature>
<feature type="transmembrane region" description="Helical" evidence="6">
    <location>
        <begin position="252"/>
        <end position="273"/>
    </location>
</feature>
<dbReference type="GO" id="GO:0016020">
    <property type="term" value="C:membrane"/>
    <property type="evidence" value="ECO:0007669"/>
    <property type="project" value="UniProtKB-SubCell"/>
</dbReference>
<evidence type="ECO:0000313" key="7">
    <source>
        <dbReference type="EMBL" id="KAK4348308.1"/>
    </source>
</evidence>
<comment type="similarity">
    <text evidence="2">Belongs to the nucleobase:cation symporter-2 (NCS2) (TC 2.A.40) family.</text>
</comment>
<feature type="transmembrane region" description="Helical" evidence="6">
    <location>
        <begin position="484"/>
        <end position="503"/>
    </location>
</feature>
<evidence type="ECO:0000256" key="3">
    <source>
        <dbReference type="ARBA" id="ARBA00022692"/>
    </source>
</evidence>
<dbReference type="GO" id="GO:0022857">
    <property type="term" value="F:transmembrane transporter activity"/>
    <property type="evidence" value="ECO:0007669"/>
    <property type="project" value="InterPro"/>
</dbReference>
<evidence type="ECO:0000256" key="2">
    <source>
        <dbReference type="ARBA" id="ARBA00008821"/>
    </source>
</evidence>
<keyword evidence="5 6" id="KW-0472">Membrane</keyword>
<feature type="transmembrane region" description="Helical" evidence="6">
    <location>
        <begin position="201"/>
        <end position="220"/>
    </location>
</feature>
<dbReference type="EMBL" id="JAVYJV010000017">
    <property type="protein sequence ID" value="KAK4348308.1"/>
    <property type="molecule type" value="Genomic_DNA"/>
</dbReference>
<evidence type="ECO:0000256" key="6">
    <source>
        <dbReference type="SAM" id="Phobius"/>
    </source>
</evidence>
<evidence type="ECO:0000256" key="5">
    <source>
        <dbReference type="ARBA" id="ARBA00023136"/>
    </source>
</evidence>
<dbReference type="PANTHER" id="PTHR11119">
    <property type="entry name" value="XANTHINE-URACIL / VITAMIN C PERMEASE FAMILY MEMBER"/>
    <property type="match status" value="1"/>
</dbReference>
<keyword evidence="3 6" id="KW-0812">Transmembrane</keyword>
<organism evidence="7 8">
    <name type="scientific">Anisodus tanguticus</name>
    <dbReference type="NCBI Taxonomy" id="243964"/>
    <lineage>
        <taxon>Eukaryota</taxon>
        <taxon>Viridiplantae</taxon>
        <taxon>Streptophyta</taxon>
        <taxon>Embryophyta</taxon>
        <taxon>Tracheophyta</taxon>
        <taxon>Spermatophyta</taxon>
        <taxon>Magnoliopsida</taxon>
        <taxon>eudicotyledons</taxon>
        <taxon>Gunneridae</taxon>
        <taxon>Pentapetalae</taxon>
        <taxon>asterids</taxon>
        <taxon>lamiids</taxon>
        <taxon>Solanales</taxon>
        <taxon>Solanaceae</taxon>
        <taxon>Solanoideae</taxon>
        <taxon>Hyoscyameae</taxon>
        <taxon>Anisodus</taxon>
    </lineage>
</organism>
<evidence type="ECO:0000313" key="8">
    <source>
        <dbReference type="Proteomes" id="UP001291623"/>
    </source>
</evidence>
<feature type="transmembrane region" description="Helical" evidence="6">
    <location>
        <begin position="386"/>
        <end position="408"/>
    </location>
</feature>
<feature type="transmembrane region" description="Helical" evidence="6">
    <location>
        <begin position="145"/>
        <end position="163"/>
    </location>
</feature>
<evidence type="ECO:0000256" key="4">
    <source>
        <dbReference type="ARBA" id="ARBA00022989"/>
    </source>
</evidence>
<accession>A0AAE1UX72</accession>
<dbReference type="Pfam" id="PF00860">
    <property type="entry name" value="Xan_ur_permease"/>
    <property type="match status" value="2"/>
</dbReference>
<protein>
    <submittedName>
        <fullName evidence="7">Uncharacterized protein</fullName>
    </submittedName>
</protein>
<feature type="transmembrane region" description="Helical" evidence="6">
    <location>
        <begin position="169"/>
        <end position="189"/>
    </location>
</feature>
<dbReference type="InterPro" id="IPR006043">
    <property type="entry name" value="NCS2"/>
</dbReference>
<reference evidence="7" key="1">
    <citation type="submission" date="2023-12" db="EMBL/GenBank/DDBJ databases">
        <title>Genome assembly of Anisodus tanguticus.</title>
        <authorList>
            <person name="Wang Y.-J."/>
        </authorList>
    </citation>
    <scope>NUCLEOTIDE SEQUENCE</scope>
    <source>
        <strain evidence="7">KB-2021</strain>
        <tissue evidence="7">Leaf</tissue>
    </source>
</reference>
<keyword evidence="4 6" id="KW-1133">Transmembrane helix</keyword>
<feature type="transmembrane region" description="Helical" evidence="6">
    <location>
        <begin position="414"/>
        <end position="434"/>
    </location>
</feature>
<gene>
    <name evidence="7" type="ORF">RND71_031063</name>
</gene>
<feature type="transmembrane region" description="Helical" evidence="6">
    <location>
        <begin position="49"/>
        <end position="68"/>
    </location>
</feature>
<feature type="transmembrane region" description="Helical" evidence="6">
    <location>
        <begin position="446"/>
        <end position="462"/>
    </location>
</feature>
<name>A0AAE1UX72_9SOLA</name>